<dbReference type="SUPFAM" id="SSF103481">
    <property type="entry name" value="Multidrug resistance efflux transporter EmrE"/>
    <property type="match status" value="1"/>
</dbReference>
<feature type="domain" description="EamA" evidence="12">
    <location>
        <begin position="46"/>
        <end position="117"/>
    </location>
</feature>
<comment type="subcellular location">
    <subcellularLocation>
        <location evidence="1">Cell membrane</location>
        <topology evidence="1">Multi-pass membrane protein</topology>
    </subcellularLocation>
</comment>
<keyword evidence="3" id="KW-0444">Lipid biosynthesis</keyword>
<comment type="caution">
    <text evidence="13">The sequence shown here is derived from an EMBL/GenBank/DDBJ whole genome shotgun (WGS) entry which is preliminary data.</text>
</comment>
<feature type="transmembrane region" description="Helical" evidence="11">
    <location>
        <begin position="74"/>
        <end position="94"/>
    </location>
</feature>
<dbReference type="Proteomes" id="UP000237682">
    <property type="component" value="Unassembled WGS sequence"/>
</dbReference>
<proteinExistence type="predicted"/>
<dbReference type="AlphaFoldDB" id="A0A2S9QJ75"/>
<dbReference type="OrthoDB" id="7305588at2"/>
<protein>
    <submittedName>
        <fullName evidence="13">Transporter</fullName>
    </submittedName>
</protein>
<evidence type="ECO:0000313" key="14">
    <source>
        <dbReference type="Proteomes" id="UP000237682"/>
    </source>
</evidence>
<accession>A0A2S9QJ75</accession>
<name>A0A2S9QJ75_9HYPH</name>
<keyword evidence="6 11" id="KW-0812">Transmembrane</keyword>
<evidence type="ECO:0000256" key="3">
    <source>
        <dbReference type="ARBA" id="ARBA00022516"/>
    </source>
</evidence>
<dbReference type="Pfam" id="PF00892">
    <property type="entry name" value="EamA"/>
    <property type="match status" value="1"/>
</dbReference>
<evidence type="ECO:0000259" key="12">
    <source>
        <dbReference type="Pfam" id="PF00892"/>
    </source>
</evidence>
<organism evidence="13 14">
    <name type="scientific">Labrys okinawensis</name>
    <dbReference type="NCBI Taxonomy" id="346911"/>
    <lineage>
        <taxon>Bacteria</taxon>
        <taxon>Pseudomonadati</taxon>
        <taxon>Pseudomonadota</taxon>
        <taxon>Alphaproteobacteria</taxon>
        <taxon>Hyphomicrobiales</taxon>
        <taxon>Xanthobacteraceae</taxon>
        <taxon>Labrys</taxon>
    </lineage>
</organism>
<dbReference type="EMBL" id="PUEJ01000001">
    <property type="protein sequence ID" value="PRH89416.1"/>
    <property type="molecule type" value="Genomic_DNA"/>
</dbReference>
<dbReference type="GO" id="GO:0009245">
    <property type="term" value="P:lipid A biosynthetic process"/>
    <property type="evidence" value="ECO:0007669"/>
    <property type="project" value="UniProtKB-KW"/>
</dbReference>
<dbReference type="PANTHER" id="PTHR30561:SF9">
    <property type="entry name" value="4-AMINO-4-DEOXY-L-ARABINOSE-PHOSPHOUNDECAPRENOL FLIPPASE SUBUNIT ARNF-RELATED"/>
    <property type="match status" value="1"/>
</dbReference>
<evidence type="ECO:0000256" key="9">
    <source>
        <dbReference type="ARBA" id="ARBA00023098"/>
    </source>
</evidence>
<evidence type="ECO:0000256" key="4">
    <source>
        <dbReference type="ARBA" id="ARBA00022519"/>
    </source>
</evidence>
<dbReference type="GO" id="GO:0009103">
    <property type="term" value="P:lipopolysaccharide biosynthetic process"/>
    <property type="evidence" value="ECO:0007669"/>
    <property type="project" value="UniProtKB-KW"/>
</dbReference>
<evidence type="ECO:0000256" key="5">
    <source>
        <dbReference type="ARBA" id="ARBA00022556"/>
    </source>
</evidence>
<evidence type="ECO:0000256" key="11">
    <source>
        <dbReference type="SAM" id="Phobius"/>
    </source>
</evidence>
<dbReference type="GO" id="GO:0005886">
    <property type="term" value="C:plasma membrane"/>
    <property type="evidence" value="ECO:0007669"/>
    <property type="project" value="UniProtKB-SubCell"/>
</dbReference>
<evidence type="ECO:0000313" key="13">
    <source>
        <dbReference type="EMBL" id="PRH89416.1"/>
    </source>
</evidence>
<keyword evidence="5" id="KW-0441">Lipid A biosynthesis</keyword>
<keyword evidence="10 11" id="KW-0472">Membrane</keyword>
<keyword evidence="14" id="KW-1185">Reference proteome</keyword>
<evidence type="ECO:0000256" key="2">
    <source>
        <dbReference type="ARBA" id="ARBA00022475"/>
    </source>
</evidence>
<dbReference type="InterPro" id="IPR000620">
    <property type="entry name" value="EamA_dom"/>
</dbReference>
<dbReference type="Gene3D" id="1.10.3730.20">
    <property type="match status" value="1"/>
</dbReference>
<dbReference type="RefSeq" id="WP_105860379.1">
    <property type="nucleotide sequence ID" value="NZ_PUEJ01000001.1"/>
</dbReference>
<evidence type="ECO:0000256" key="8">
    <source>
        <dbReference type="ARBA" id="ARBA00022989"/>
    </source>
</evidence>
<evidence type="ECO:0000256" key="7">
    <source>
        <dbReference type="ARBA" id="ARBA00022985"/>
    </source>
</evidence>
<dbReference type="PANTHER" id="PTHR30561">
    <property type="entry name" value="SMR FAMILY PROTON-DEPENDENT DRUG EFFLUX TRANSPORTER SUGE"/>
    <property type="match status" value="1"/>
</dbReference>
<keyword evidence="9" id="KW-0443">Lipid metabolism</keyword>
<gene>
    <name evidence="13" type="ORF">C5L14_02195</name>
</gene>
<evidence type="ECO:0000256" key="6">
    <source>
        <dbReference type="ARBA" id="ARBA00022692"/>
    </source>
</evidence>
<keyword evidence="8 11" id="KW-1133">Transmembrane helix</keyword>
<reference evidence="13 14" key="1">
    <citation type="submission" date="2018-02" db="EMBL/GenBank/DDBJ databases">
        <title>Whole genome sequencing of endophytic bacterium.</title>
        <authorList>
            <person name="Eedara R."/>
            <person name="Podile A.R."/>
        </authorList>
    </citation>
    <scope>NUCLEOTIDE SEQUENCE [LARGE SCALE GENOMIC DNA]</scope>
    <source>
        <strain evidence="13 14">RP1T</strain>
    </source>
</reference>
<evidence type="ECO:0000256" key="10">
    <source>
        <dbReference type="ARBA" id="ARBA00023136"/>
    </source>
</evidence>
<dbReference type="InterPro" id="IPR037185">
    <property type="entry name" value="EmrE-like"/>
</dbReference>
<keyword evidence="7" id="KW-0448">Lipopolysaccharide biosynthesis</keyword>
<keyword evidence="2" id="KW-1003">Cell membrane</keyword>
<evidence type="ECO:0000256" key="1">
    <source>
        <dbReference type="ARBA" id="ARBA00004651"/>
    </source>
</evidence>
<keyword evidence="4" id="KW-0997">Cell inner membrane</keyword>
<dbReference type="GO" id="GO:0022857">
    <property type="term" value="F:transmembrane transporter activity"/>
    <property type="evidence" value="ECO:0007669"/>
    <property type="project" value="InterPro"/>
</dbReference>
<dbReference type="InterPro" id="IPR000390">
    <property type="entry name" value="Small_drug/metabolite_transptr"/>
</dbReference>
<sequence length="120" mass="12780">MNGFTFLVLFGTILCDIVGQLCFKAGLDGVTGGDASRPVWLKVATTPLIWLGVATYAIEIGAWLFVLSRMPLSLAFPLASFSYCGIALASRFILKEPVSRRRWLGTALIAIGVAIVGTSA</sequence>
<feature type="transmembrane region" description="Helical" evidence="11">
    <location>
        <begin position="48"/>
        <end position="67"/>
    </location>
</feature>